<protein>
    <submittedName>
        <fullName evidence="2">Uncharacterized protein</fullName>
    </submittedName>
</protein>
<comment type="caution">
    <text evidence="2">The sequence shown here is derived from an EMBL/GenBank/DDBJ whole genome shotgun (WGS) entry which is preliminary data.</text>
</comment>
<proteinExistence type="predicted"/>
<sequence>MVSLSLSLSLEFNRKQSVDPHNIAHPDHLVAELPLVGTGADVDAAPSRARHAATTTGSGNSGGGDRGHQCEGIPDLEEAEEEEEAALKEVEEQGEVELEIFGLKEVELLAALAAHSVQLSHRRGASCARCLLTPARDFIAFLLGSISSSSSTLPLLRAPFPECSHLVDRLTAVGYVLRPRCLVIELADASGTICSVTCTMVL</sequence>
<gene>
    <name evidence="2" type="primary">gb00673</name>
    <name evidence="2" type="ORF">PR202_gb00673</name>
</gene>
<dbReference type="AlphaFoldDB" id="A0AAV5DUW9"/>
<organism evidence="2 3">
    <name type="scientific">Eleusine coracana subsp. coracana</name>
    <dbReference type="NCBI Taxonomy" id="191504"/>
    <lineage>
        <taxon>Eukaryota</taxon>
        <taxon>Viridiplantae</taxon>
        <taxon>Streptophyta</taxon>
        <taxon>Embryophyta</taxon>
        <taxon>Tracheophyta</taxon>
        <taxon>Spermatophyta</taxon>
        <taxon>Magnoliopsida</taxon>
        <taxon>Liliopsida</taxon>
        <taxon>Poales</taxon>
        <taxon>Poaceae</taxon>
        <taxon>PACMAD clade</taxon>
        <taxon>Chloridoideae</taxon>
        <taxon>Cynodonteae</taxon>
        <taxon>Eleusininae</taxon>
        <taxon>Eleusine</taxon>
    </lineage>
</organism>
<reference evidence="2" key="2">
    <citation type="submission" date="2021-12" db="EMBL/GenBank/DDBJ databases">
        <title>Resequencing data analysis of finger millet.</title>
        <authorList>
            <person name="Hatakeyama M."/>
            <person name="Aluri S."/>
            <person name="Balachadran M.T."/>
            <person name="Sivarajan S.R."/>
            <person name="Poveda L."/>
            <person name="Shimizu-Inatsugi R."/>
            <person name="Schlapbach R."/>
            <person name="Sreeman S.M."/>
            <person name="Shimizu K.K."/>
        </authorList>
    </citation>
    <scope>NUCLEOTIDE SEQUENCE</scope>
</reference>
<accession>A0AAV5DUW9</accession>
<evidence type="ECO:0000313" key="3">
    <source>
        <dbReference type="Proteomes" id="UP001054889"/>
    </source>
</evidence>
<evidence type="ECO:0000313" key="2">
    <source>
        <dbReference type="EMBL" id="GJN13917.1"/>
    </source>
</evidence>
<dbReference type="Proteomes" id="UP001054889">
    <property type="component" value="Unassembled WGS sequence"/>
</dbReference>
<evidence type="ECO:0000256" key="1">
    <source>
        <dbReference type="SAM" id="MobiDB-lite"/>
    </source>
</evidence>
<feature type="region of interest" description="Disordered" evidence="1">
    <location>
        <begin position="45"/>
        <end position="71"/>
    </location>
</feature>
<dbReference type="EMBL" id="BQKI01000071">
    <property type="protein sequence ID" value="GJN13917.1"/>
    <property type="molecule type" value="Genomic_DNA"/>
</dbReference>
<keyword evidence="3" id="KW-1185">Reference proteome</keyword>
<reference evidence="2" key="1">
    <citation type="journal article" date="2018" name="DNA Res.">
        <title>Multiple hybrid de novo genome assembly of finger millet, an orphan allotetraploid crop.</title>
        <authorList>
            <person name="Hatakeyama M."/>
            <person name="Aluri S."/>
            <person name="Balachadran M.T."/>
            <person name="Sivarajan S.R."/>
            <person name="Patrignani A."/>
            <person name="Gruter S."/>
            <person name="Poveda L."/>
            <person name="Shimizu-Inatsugi R."/>
            <person name="Baeten J."/>
            <person name="Francoijs K.J."/>
            <person name="Nataraja K.N."/>
            <person name="Reddy Y.A.N."/>
            <person name="Phadnis S."/>
            <person name="Ravikumar R.L."/>
            <person name="Schlapbach R."/>
            <person name="Sreeman S.M."/>
            <person name="Shimizu K.K."/>
        </authorList>
    </citation>
    <scope>NUCLEOTIDE SEQUENCE</scope>
</reference>
<name>A0AAV5DUW9_ELECO</name>